<dbReference type="InterPro" id="IPR000594">
    <property type="entry name" value="ThiF_NAD_FAD-bd"/>
</dbReference>
<organism evidence="4 5">
    <name type="scientific">Secundilactobacillus folii</name>
    <dbReference type="NCBI Taxonomy" id="2678357"/>
    <lineage>
        <taxon>Bacteria</taxon>
        <taxon>Bacillati</taxon>
        <taxon>Bacillota</taxon>
        <taxon>Bacilli</taxon>
        <taxon>Lactobacillales</taxon>
        <taxon>Lactobacillaceae</taxon>
        <taxon>Secundilactobacillus</taxon>
    </lineage>
</organism>
<dbReference type="SUPFAM" id="SSF69572">
    <property type="entry name" value="Activating enzymes of the ubiquitin-like proteins"/>
    <property type="match status" value="1"/>
</dbReference>
<gene>
    <name evidence="4" type="ORF">GM612_05805</name>
</gene>
<evidence type="ECO:0000256" key="2">
    <source>
        <dbReference type="SAM" id="Phobius"/>
    </source>
</evidence>
<dbReference type="Pfam" id="PF00899">
    <property type="entry name" value="ThiF"/>
    <property type="match status" value="1"/>
</dbReference>
<evidence type="ECO:0000256" key="1">
    <source>
        <dbReference type="ARBA" id="ARBA00009919"/>
    </source>
</evidence>
<comment type="caution">
    <text evidence="4">The sequence shown here is derived from an EMBL/GenBank/DDBJ whole genome shotgun (WGS) entry which is preliminary data.</text>
</comment>
<dbReference type="GO" id="GO:0008641">
    <property type="term" value="F:ubiquitin-like modifier activating enzyme activity"/>
    <property type="evidence" value="ECO:0007669"/>
    <property type="project" value="InterPro"/>
</dbReference>
<dbReference type="GO" id="GO:0008146">
    <property type="term" value="F:sulfotransferase activity"/>
    <property type="evidence" value="ECO:0007669"/>
    <property type="project" value="TreeGrafter"/>
</dbReference>
<evidence type="ECO:0000313" key="5">
    <source>
        <dbReference type="Proteomes" id="UP000466388"/>
    </source>
</evidence>
<dbReference type="GO" id="GO:0016779">
    <property type="term" value="F:nucleotidyltransferase activity"/>
    <property type="evidence" value="ECO:0007669"/>
    <property type="project" value="TreeGrafter"/>
</dbReference>
<keyword evidence="2" id="KW-0472">Membrane</keyword>
<name>A0A7X2XV38_9LACO</name>
<evidence type="ECO:0000313" key="4">
    <source>
        <dbReference type="EMBL" id="MTV82166.1"/>
    </source>
</evidence>
<dbReference type="InterPro" id="IPR035985">
    <property type="entry name" value="Ubiquitin-activating_enz"/>
</dbReference>
<feature type="transmembrane region" description="Helical" evidence="2">
    <location>
        <begin position="21"/>
        <end position="39"/>
    </location>
</feature>
<dbReference type="CDD" id="cd00757">
    <property type="entry name" value="ThiF_MoeB_HesA_family"/>
    <property type="match status" value="1"/>
</dbReference>
<dbReference type="GO" id="GO:0005829">
    <property type="term" value="C:cytosol"/>
    <property type="evidence" value="ECO:0007669"/>
    <property type="project" value="TreeGrafter"/>
</dbReference>
<proteinExistence type="inferred from homology"/>
<keyword evidence="5" id="KW-1185">Reference proteome</keyword>
<feature type="domain" description="THIF-type NAD/FAD binding fold" evidence="3">
    <location>
        <begin position="4"/>
        <end position="237"/>
    </location>
</feature>
<dbReference type="AlphaFoldDB" id="A0A7X2XV38"/>
<dbReference type="GO" id="GO:0004792">
    <property type="term" value="F:thiosulfate-cyanide sulfurtransferase activity"/>
    <property type="evidence" value="ECO:0007669"/>
    <property type="project" value="TreeGrafter"/>
</dbReference>
<evidence type="ECO:0000259" key="3">
    <source>
        <dbReference type="Pfam" id="PF00899"/>
    </source>
</evidence>
<keyword evidence="2" id="KW-0812">Transmembrane</keyword>
<dbReference type="Proteomes" id="UP000466388">
    <property type="component" value="Unassembled WGS sequence"/>
</dbReference>
<dbReference type="PANTHER" id="PTHR10953:SF102">
    <property type="entry name" value="ADENYLYLTRANSFERASE AND SULFURTRANSFERASE MOCS3"/>
    <property type="match status" value="1"/>
</dbReference>
<dbReference type="FunFam" id="3.40.50.720:FF:000080">
    <property type="entry name" value="Thiazole biosynthesis adenylyltransferase ThiF"/>
    <property type="match status" value="1"/>
</dbReference>
<sequence length="345" mass="38778">MNRYDRQERVRTIGVAGQRRICASTILIAGVGALGSYTASQLVRAGVAHLILVDPDIVSTTNLQRQALFTEQDVKDQKFKVTAARDHLLAINHNVQIDIYPEALTKLHLTTLHFDLVCDCLDNFKTRDLLNKAAINQGFDFIFASCAGNFGSVMAMSPAKHPCLSCLYPNLDSLMQTDCDLIGVNTALVPLVSGLQVSLALHYLVDKTGVNFDQLITIDNWQMMQQSYKVNKDHQCPICSRHDWPLTEAPQAEQLQVLCGTQTYSVKFSAPLTLQTFSNWLTDRNVQSHQFKRFLTFRWQTYAISYFDNGKLLLYGMPTLAAATKIFNDLKQALPIAEEQEELQK</sequence>
<accession>A0A7X2XV38</accession>
<dbReference type="PANTHER" id="PTHR10953">
    <property type="entry name" value="UBIQUITIN-ACTIVATING ENZYME E1"/>
    <property type="match status" value="1"/>
</dbReference>
<reference evidence="4 5" key="1">
    <citation type="submission" date="2019-11" db="EMBL/GenBank/DDBJ databases">
        <title>Lactobacillus sp. nov. CRM56-3, isolated from fermented tea leaves.</title>
        <authorList>
            <person name="Phuengjayaem S."/>
            <person name="Tanasupawat S."/>
        </authorList>
    </citation>
    <scope>NUCLEOTIDE SEQUENCE [LARGE SCALE GENOMIC DNA]</scope>
    <source>
        <strain evidence="4 5">CRM56-3</strain>
    </source>
</reference>
<dbReference type="EMBL" id="WNJO01000005">
    <property type="protein sequence ID" value="MTV82166.1"/>
    <property type="molecule type" value="Genomic_DNA"/>
</dbReference>
<dbReference type="Gene3D" id="3.40.50.720">
    <property type="entry name" value="NAD(P)-binding Rossmann-like Domain"/>
    <property type="match status" value="1"/>
</dbReference>
<dbReference type="InterPro" id="IPR045886">
    <property type="entry name" value="ThiF/MoeB/HesA"/>
</dbReference>
<protein>
    <submittedName>
        <fullName evidence="4">HesA/MoeB/ThiF family protein</fullName>
    </submittedName>
</protein>
<keyword evidence="2" id="KW-1133">Transmembrane helix</keyword>
<dbReference type="RefSeq" id="WP_155431439.1">
    <property type="nucleotide sequence ID" value="NZ_WNJO01000005.1"/>
</dbReference>
<comment type="similarity">
    <text evidence="1">Belongs to the HesA/MoeB/ThiF family.</text>
</comment>